<dbReference type="EMBL" id="CWQY01000003">
    <property type="protein sequence ID" value="CSC12803.1"/>
    <property type="molecule type" value="Genomic_DNA"/>
</dbReference>
<dbReference type="AlphaFoldDB" id="A0A655W889"/>
<accession>A0A655W889</accession>
<gene>
    <name evidence="1" type="ORF">ERS013200_00607</name>
</gene>
<organism evidence="1 2">
    <name type="scientific">Vibrio cholerae</name>
    <dbReference type="NCBI Taxonomy" id="666"/>
    <lineage>
        <taxon>Bacteria</taxon>
        <taxon>Pseudomonadati</taxon>
        <taxon>Pseudomonadota</taxon>
        <taxon>Gammaproteobacteria</taxon>
        <taxon>Vibrionales</taxon>
        <taxon>Vibrionaceae</taxon>
        <taxon>Vibrio</taxon>
    </lineage>
</organism>
<evidence type="ECO:0000313" key="2">
    <source>
        <dbReference type="Proteomes" id="UP000041770"/>
    </source>
</evidence>
<evidence type="ECO:0000313" key="1">
    <source>
        <dbReference type="EMBL" id="CSC12803.1"/>
    </source>
</evidence>
<dbReference type="Proteomes" id="UP000041770">
    <property type="component" value="Unassembled WGS sequence"/>
</dbReference>
<proteinExistence type="predicted"/>
<reference evidence="1 2" key="1">
    <citation type="submission" date="2015-07" db="EMBL/GenBank/DDBJ databases">
        <authorList>
            <consortium name="Pathogen Informatics"/>
        </authorList>
    </citation>
    <scope>NUCLEOTIDE SEQUENCE [LARGE SCALE GENOMIC DNA]</scope>
    <source>
        <strain evidence="1 2">A316</strain>
    </source>
</reference>
<name>A0A655W889_VIBCL</name>
<protein>
    <submittedName>
        <fullName evidence="1">Uncharacterized protein</fullName>
    </submittedName>
</protein>
<sequence>MRITQQKYGFALARGNNQIIGRLNLIDQPQSFGLRAKPVFTCRDFIEIQRGSMLTDKVFEQLMCFFQLLLELFTRFIGVFTKHG</sequence>